<reference evidence="1 2" key="1">
    <citation type="submission" date="2016-11" db="EMBL/GenBank/DDBJ databases">
        <title>Whole Genome Sequence of Listeria newyorkensis.</title>
        <authorList>
            <person name="Frink S."/>
            <person name="Morales C."/>
            <person name="Kiang D."/>
        </authorList>
    </citation>
    <scope>NUCLEOTIDE SEQUENCE [LARGE SCALE GENOMIC DNA]</scope>
    <source>
        <strain evidence="1 2">F1604011-044</strain>
    </source>
</reference>
<sequence>MNFEKLYLDKVEQARSKKAKEILETKGVDVNCPNCDSKITVNSLNYECPHCNKSFEVEFNHN</sequence>
<dbReference type="Proteomes" id="UP000236500">
    <property type="component" value="Unassembled WGS sequence"/>
</dbReference>
<dbReference type="RefSeq" id="WP_103035015.1">
    <property type="nucleotide sequence ID" value="NZ_MPDH01000020.1"/>
</dbReference>
<dbReference type="SUPFAM" id="SSF161187">
    <property type="entry name" value="YfgJ-like"/>
    <property type="match status" value="1"/>
</dbReference>
<organism evidence="1 2">
    <name type="scientific">Listeria newyorkensis</name>
    <dbReference type="NCBI Taxonomy" id="1497681"/>
    <lineage>
        <taxon>Bacteria</taxon>
        <taxon>Bacillati</taxon>
        <taxon>Bacillota</taxon>
        <taxon>Bacilli</taxon>
        <taxon>Bacillales</taxon>
        <taxon>Listeriaceae</taxon>
        <taxon>Listeria</taxon>
    </lineage>
</organism>
<name>A0ABX4XJJ8_9LIST</name>
<evidence type="ECO:0000313" key="2">
    <source>
        <dbReference type="Proteomes" id="UP000236500"/>
    </source>
</evidence>
<accession>A0ABX4XJJ8</accession>
<proteinExistence type="predicted"/>
<evidence type="ECO:0000313" key="1">
    <source>
        <dbReference type="EMBL" id="PNP88967.1"/>
    </source>
</evidence>
<keyword evidence="2" id="KW-1185">Reference proteome</keyword>
<dbReference type="EMBL" id="MPDH01000020">
    <property type="protein sequence ID" value="PNP88967.1"/>
    <property type="molecule type" value="Genomic_DNA"/>
</dbReference>
<comment type="caution">
    <text evidence="1">The sequence shown here is derived from an EMBL/GenBank/DDBJ whole genome shotgun (WGS) entry which is preliminary data.</text>
</comment>
<gene>
    <name evidence="1" type="ORF">BMT55_13935</name>
</gene>
<protein>
    <submittedName>
        <fullName evidence="1">Uncharacterized protein</fullName>
    </submittedName>
</protein>